<proteinExistence type="inferred from homology"/>
<evidence type="ECO:0000256" key="3">
    <source>
        <dbReference type="ARBA" id="ARBA00022525"/>
    </source>
</evidence>
<dbReference type="Pfam" id="PF00132">
    <property type="entry name" value="Hexapep"/>
    <property type="match status" value="1"/>
</dbReference>
<keyword evidence="3" id="KW-0964">Secreted</keyword>
<dbReference type="InterPro" id="IPR018357">
    <property type="entry name" value="Hexapep_transf_CS"/>
</dbReference>
<dbReference type="RefSeq" id="WP_132840855.1">
    <property type="nucleotide sequence ID" value="NZ_JBDJLH010000003.1"/>
</dbReference>
<dbReference type="InterPro" id="IPR011004">
    <property type="entry name" value="Trimer_LpxA-like_sf"/>
</dbReference>
<evidence type="ECO:0000256" key="2">
    <source>
        <dbReference type="ARBA" id="ARBA00007274"/>
    </source>
</evidence>
<comment type="caution">
    <text evidence="10">The sequence shown here is derived from an EMBL/GenBank/DDBJ whole genome shotgun (WGS) entry which is preliminary data.</text>
</comment>
<dbReference type="InterPro" id="IPR041561">
    <property type="entry name" value="PglD_N"/>
</dbReference>
<dbReference type="SUPFAM" id="SSF51161">
    <property type="entry name" value="Trimeric LpxA-like enzymes"/>
    <property type="match status" value="1"/>
</dbReference>
<organism evidence="10 11">
    <name type="scientific">Sphingobacterium kitahiroshimense</name>
    <dbReference type="NCBI Taxonomy" id="470446"/>
    <lineage>
        <taxon>Bacteria</taxon>
        <taxon>Pseudomonadati</taxon>
        <taxon>Bacteroidota</taxon>
        <taxon>Sphingobacteriia</taxon>
        <taxon>Sphingobacteriales</taxon>
        <taxon>Sphingobacteriaceae</taxon>
        <taxon>Sphingobacterium</taxon>
    </lineage>
</organism>
<evidence type="ECO:0000256" key="4">
    <source>
        <dbReference type="ARBA" id="ARBA00022679"/>
    </source>
</evidence>
<evidence type="ECO:0000256" key="6">
    <source>
        <dbReference type="ARBA" id="ARBA00022737"/>
    </source>
</evidence>
<dbReference type="Gene3D" id="2.160.10.10">
    <property type="entry name" value="Hexapeptide repeat proteins"/>
    <property type="match status" value="1"/>
</dbReference>
<reference evidence="10 11" key="1">
    <citation type="submission" date="2024-04" db="EMBL/GenBank/DDBJ databases">
        <title>WGS of bacteria from Torrens River.</title>
        <authorList>
            <person name="Wyrsch E.R."/>
            <person name="Drigo B."/>
        </authorList>
    </citation>
    <scope>NUCLEOTIDE SEQUENCE [LARGE SCALE GENOMIC DNA]</scope>
    <source>
        <strain evidence="10 11">TWI391</strain>
    </source>
</reference>
<evidence type="ECO:0000256" key="5">
    <source>
        <dbReference type="ARBA" id="ARBA00022702"/>
    </source>
</evidence>
<sequence length="176" mass="18982">MLYIYGATAHAKVAVETAEELKLDIAGLIDKSLLITDVFDYPVELHQEINQEEDMVFVAVLDSGLRQRIVSENCFWKYCSLIHPKAHVSKRADIGKGTLILPGASIAPDVQIGNHCVIGSNAVIASNTIVEDFVTIGPNSSIGSNVLIGSGSEISANIHISAEETIEKNSYIMSVQ</sequence>
<evidence type="ECO:0000256" key="1">
    <source>
        <dbReference type="ARBA" id="ARBA00004613"/>
    </source>
</evidence>
<dbReference type="PANTHER" id="PTHR43300:SF7">
    <property type="entry name" value="UDP-N-ACETYLBACILLOSAMINE N-ACETYLTRANSFERASE"/>
    <property type="match status" value="1"/>
</dbReference>
<evidence type="ECO:0000313" key="10">
    <source>
        <dbReference type="EMBL" id="MEN5376717.1"/>
    </source>
</evidence>
<dbReference type="PROSITE" id="PS00101">
    <property type="entry name" value="HEXAPEP_TRANSFERASES"/>
    <property type="match status" value="1"/>
</dbReference>
<dbReference type="Gene3D" id="3.40.50.20">
    <property type="match status" value="1"/>
</dbReference>
<dbReference type="InterPro" id="IPR050179">
    <property type="entry name" value="Trans_hexapeptide_repeat"/>
</dbReference>
<keyword evidence="6" id="KW-0677">Repeat</keyword>
<dbReference type="Proteomes" id="UP001409291">
    <property type="component" value="Unassembled WGS sequence"/>
</dbReference>
<keyword evidence="8" id="KW-0012">Acyltransferase</keyword>
<name>A0ABV0BTL3_9SPHI</name>
<accession>A0ABV0BTL3</accession>
<keyword evidence="11" id="KW-1185">Reference proteome</keyword>
<comment type="subcellular location">
    <subcellularLocation>
        <location evidence="1">Secreted</location>
    </subcellularLocation>
</comment>
<keyword evidence="7" id="KW-1015">Disulfide bond</keyword>
<protein>
    <recommendedName>
        <fullName evidence="9">PglD N-terminal domain-containing protein</fullName>
    </recommendedName>
</protein>
<dbReference type="PANTHER" id="PTHR43300">
    <property type="entry name" value="ACETYLTRANSFERASE"/>
    <property type="match status" value="1"/>
</dbReference>
<gene>
    <name evidence="10" type="ORF">ABE541_05520</name>
</gene>
<comment type="similarity">
    <text evidence="2">Belongs to the transferase hexapeptide repeat family.</text>
</comment>
<keyword evidence="4" id="KW-0808">Transferase</keyword>
<evidence type="ECO:0000256" key="7">
    <source>
        <dbReference type="ARBA" id="ARBA00023157"/>
    </source>
</evidence>
<evidence type="ECO:0000256" key="8">
    <source>
        <dbReference type="ARBA" id="ARBA00023315"/>
    </source>
</evidence>
<feature type="domain" description="PglD N-terminal" evidence="9">
    <location>
        <begin position="2"/>
        <end position="71"/>
    </location>
</feature>
<dbReference type="InterPro" id="IPR001483">
    <property type="entry name" value="Urotensin_II"/>
</dbReference>
<dbReference type="Pfam" id="PF17836">
    <property type="entry name" value="PglD_N"/>
    <property type="match status" value="1"/>
</dbReference>
<dbReference type="InterPro" id="IPR001451">
    <property type="entry name" value="Hexapep"/>
</dbReference>
<dbReference type="EMBL" id="JBDJNQ010000002">
    <property type="protein sequence ID" value="MEN5376717.1"/>
    <property type="molecule type" value="Genomic_DNA"/>
</dbReference>
<dbReference type="PROSITE" id="PS00984">
    <property type="entry name" value="UROTENSIN_II"/>
    <property type="match status" value="1"/>
</dbReference>
<keyword evidence="5" id="KW-0372">Hormone</keyword>
<evidence type="ECO:0000259" key="9">
    <source>
        <dbReference type="Pfam" id="PF17836"/>
    </source>
</evidence>
<evidence type="ECO:0000313" key="11">
    <source>
        <dbReference type="Proteomes" id="UP001409291"/>
    </source>
</evidence>